<gene>
    <name evidence="1" type="ORF">S01H1_09515</name>
</gene>
<feature type="non-terminal residue" evidence="1">
    <location>
        <position position="103"/>
    </location>
</feature>
<dbReference type="EMBL" id="BARS01004862">
    <property type="protein sequence ID" value="GAF84228.1"/>
    <property type="molecule type" value="Genomic_DNA"/>
</dbReference>
<sequence>MAICDWTLLNELWNALGTWADGDTNGAVSSISPAGELYLDCRALSDTGIAYRNKDIGGIAADYTFYLRFKGDVWDGEGEGSSGNGIKIVIDGASQRLQFFIAN</sequence>
<comment type="caution">
    <text evidence="1">The sequence shown here is derived from an EMBL/GenBank/DDBJ whole genome shotgun (WGS) entry which is preliminary data.</text>
</comment>
<organism evidence="1">
    <name type="scientific">marine sediment metagenome</name>
    <dbReference type="NCBI Taxonomy" id="412755"/>
    <lineage>
        <taxon>unclassified sequences</taxon>
        <taxon>metagenomes</taxon>
        <taxon>ecological metagenomes</taxon>
    </lineage>
</organism>
<evidence type="ECO:0000313" key="1">
    <source>
        <dbReference type="EMBL" id="GAF84228.1"/>
    </source>
</evidence>
<protein>
    <submittedName>
        <fullName evidence="1">Uncharacterized protein</fullName>
    </submittedName>
</protein>
<dbReference type="AlphaFoldDB" id="X0SST0"/>
<accession>X0SST0</accession>
<proteinExistence type="predicted"/>
<name>X0SST0_9ZZZZ</name>
<reference evidence="1" key="1">
    <citation type="journal article" date="2014" name="Front. Microbiol.">
        <title>High frequency of phylogenetically diverse reductive dehalogenase-homologous genes in deep subseafloor sedimentary metagenomes.</title>
        <authorList>
            <person name="Kawai M."/>
            <person name="Futagami T."/>
            <person name="Toyoda A."/>
            <person name="Takaki Y."/>
            <person name="Nishi S."/>
            <person name="Hori S."/>
            <person name="Arai W."/>
            <person name="Tsubouchi T."/>
            <person name="Morono Y."/>
            <person name="Uchiyama I."/>
            <person name="Ito T."/>
            <person name="Fujiyama A."/>
            <person name="Inagaki F."/>
            <person name="Takami H."/>
        </authorList>
    </citation>
    <scope>NUCLEOTIDE SEQUENCE</scope>
    <source>
        <strain evidence="1">Expedition CK06-06</strain>
    </source>
</reference>